<protein>
    <submittedName>
        <fullName evidence="1">Uncharacterized protein</fullName>
    </submittedName>
</protein>
<organism evidence="1 2">
    <name type="scientific">Spirosoma aureum</name>
    <dbReference type="NCBI Taxonomy" id="2692134"/>
    <lineage>
        <taxon>Bacteria</taxon>
        <taxon>Pseudomonadati</taxon>
        <taxon>Bacteroidota</taxon>
        <taxon>Cytophagia</taxon>
        <taxon>Cytophagales</taxon>
        <taxon>Cytophagaceae</taxon>
        <taxon>Spirosoma</taxon>
    </lineage>
</organism>
<evidence type="ECO:0000313" key="1">
    <source>
        <dbReference type="EMBL" id="QIP12243.1"/>
    </source>
</evidence>
<evidence type="ECO:0000313" key="2">
    <source>
        <dbReference type="Proteomes" id="UP000501802"/>
    </source>
</evidence>
<accession>A0A6G9AJ87</accession>
<proteinExistence type="predicted"/>
<gene>
    <name evidence="1" type="ORF">G8759_06170</name>
</gene>
<reference evidence="1 2" key="1">
    <citation type="submission" date="2020-03" db="EMBL/GenBank/DDBJ databases">
        <authorList>
            <person name="Kim M.K."/>
        </authorList>
    </citation>
    <scope>NUCLEOTIDE SEQUENCE [LARGE SCALE GENOMIC DNA]</scope>
    <source>
        <strain evidence="1 2">BT328</strain>
    </source>
</reference>
<dbReference type="RefSeq" id="WP_167206188.1">
    <property type="nucleotide sequence ID" value="NZ_CP050063.1"/>
</dbReference>
<dbReference type="Proteomes" id="UP000501802">
    <property type="component" value="Chromosome"/>
</dbReference>
<name>A0A6G9AJ87_9BACT</name>
<keyword evidence="2" id="KW-1185">Reference proteome</keyword>
<dbReference type="KEGG" id="spib:G8759_06170"/>
<sequence>MYPDNFFYQHDDRNYLSAEGYAYLKAHDDLFIDATQGGLIMAPSLLMGGFRLVSYTVKGEFFVNDPVDGWCYLLNAYADFHCQQELSTLTISPVDAITFRHGYEVPETVSIFNACPRLIDGQSFTPFVFTGSPQMGIVDRVTTKRHIARLDQLNRQAWETYFTGYRKNEEINGIGTAAYFVPRHTN</sequence>
<dbReference type="AlphaFoldDB" id="A0A6G9AJ87"/>
<dbReference type="EMBL" id="CP050063">
    <property type="protein sequence ID" value="QIP12243.1"/>
    <property type="molecule type" value="Genomic_DNA"/>
</dbReference>